<dbReference type="KEGG" id="psoj:PHYSODRAFT_376691"/>
<dbReference type="InParanoid" id="G4Z4A3"/>
<proteinExistence type="predicted"/>
<evidence type="ECO:0000313" key="2">
    <source>
        <dbReference type="EMBL" id="EGZ19409.1"/>
    </source>
</evidence>
<keyword evidence="1" id="KW-1133">Transmembrane helix</keyword>
<dbReference type="GeneID" id="20650561"/>
<feature type="non-terminal residue" evidence="2">
    <location>
        <position position="128"/>
    </location>
</feature>
<keyword evidence="1" id="KW-0812">Transmembrane</keyword>
<name>G4Z4A3_PHYSP</name>
<gene>
    <name evidence="2" type="ORF">PHYSODRAFT_376691</name>
</gene>
<feature type="transmembrane region" description="Helical" evidence="1">
    <location>
        <begin position="20"/>
        <end position="39"/>
    </location>
</feature>
<keyword evidence="3" id="KW-1185">Reference proteome</keyword>
<sequence length="128" mass="14501">EHAKLLSQALQLLFASEMLIFAEYFELAGAVVYGLYSFALYHLPYANYNFSFMGVSTREFWCSFGSTAVYAVFKLLSLAALFALVRTKCGVSTLYQLSFVLEKYWMSVQGKLLSALLFTFFLNTVHHG</sequence>
<keyword evidence="1" id="KW-0472">Membrane</keyword>
<dbReference type="Proteomes" id="UP000002640">
    <property type="component" value="Unassembled WGS sequence"/>
</dbReference>
<feature type="transmembrane region" description="Helical" evidence="1">
    <location>
        <begin position="104"/>
        <end position="125"/>
    </location>
</feature>
<organism evidence="2 3">
    <name type="scientific">Phytophthora sojae (strain P6497)</name>
    <name type="common">Soybean stem and root rot agent</name>
    <name type="synonym">Phytophthora megasperma f. sp. glycines</name>
    <dbReference type="NCBI Taxonomy" id="1094619"/>
    <lineage>
        <taxon>Eukaryota</taxon>
        <taxon>Sar</taxon>
        <taxon>Stramenopiles</taxon>
        <taxon>Oomycota</taxon>
        <taxon>Peronosporomycetes</taxon>
        <taxon>Peronosporales</taxon>
        <taxon>Peronosporaceae</taxon>
        <taxon>Phytophthora</taxon>
    </lineage>
</organism>
<dbReference type="RefSeq" id="XP_009522126.1">
    <property type="nucleotide sequence ID" value="XM_009523831.1"/>
</dbReference>
<feature type="non-terminal residue" evidence="2">
    <location>
        <position position="1"/>
    </location>
</feature>
<accession>G4Z4A3</accession>
<dbReference type="EMBL" id="JH159153">
    <property type="protein sequence ID" value="EGZ19409.1"/>
    <property type="molecule type" value="Genomic_DNA"/>
</dbReference>
<protein>
    <submittedName>
        <fullName evidence="2">Uncharacterized protein</fullName>
    </submittedName>
</protein>
<evidence type="ECO:0000256" key="1">
    <source>
        <dbReference type="SAM" id="Phobius"/>
    </source>
</evidence>
<reference evidence="2 3" key="1">
    <citation type="journal article" date="2006" name="Science">
        <title>Phytophthora genome sequences uncover evolutionary origins and mechanisms of pathogenesis.</title>
        <authorList>
            <person name="Tyler B.M."/>
            <person name="Tripathy S."/>
            <person name="Zhang X."/>
            <person name="Dehal P."/>
            <person name="Jiang R.H."/>
            <person name="Aerts A."/>
            <person name="Arredondo F.D."/>
            <person name="Baxter L."/>
            <person name="Bensasson D."/>
            <person name="Beynon J.L."/>
            <person name="Chapman J."/>
            <person name="Damasceno C.M."/>
            <person name="Dorrance A.E."/>
            <person name="Dou D."/>
            <person name="Dickerman A.W."/>
            <person name="Dubchak I.L."/>
            <person name="Garbelotto M."/>
            <person name="Gijzen M."/>
            <person name="Gordon S.G."/>
            <person name="Govers F."/>
            <person name="Grunwald N.J."/>
            <person name="Huang W."/>
            <person name="Ivors K.L."/>
            <person name="Jones R.W."/>
            <person name="Kamoun S."/>
            <person name="Krampis K."/>
            <person name="Lamour K.H."/>
            <person name="Lee M.K."/>
            <person name="McDonald W.H."/>
            <person name="Medina M."/>
            <person name="Meijer H.J."/>
            <person name="Nordberg E.K."/>
            <person name="Maclean D.J."/>
            <person name="Ospina-Giraldo M.D."/>
            <person name="Morris P.F."/>
            <person name="Phuntumart V."/>
            <person name="Putnam N.H."/>
            <person name="Rash S."/>
            <person name="Rose J.K."/>
            <person name="Sakihama Y."/>
            <person name="Salamov A.A."/>
            <person name="Savidor A."/>
            <person name="Scheuring C.F."/>
            <person name="Smith B.M."/>
            <person name="Sobral B.W."/>
            <person name="Terry A."/>
            <person name="Torto-Alalibo T.A."/>
            <person name="Win J."/>
            <person name="Xu Z."/>
            <person name="Zhang H."/>
            <person name="Grigoriev I.V."/>
            <person name="Rokhsar D.S."/>
            <person name="Boore J.L."/>
        </authorList>
    </citation>
    <scope>NUCLEOTIDE SEQUENCE [LARGE SCALE GENOMIC DNA]</scope>
    <source>
        <strain evidence="2 3">P6497</strain>
    </source>
</reference>
<feature type="transmembrane region" description="Helical" evidence="1">
    <location>
        <begin position="60"/>
        <end position="84"/>
    </location>
</feature>
<evidence type="ECO:0000313" key="3">
    <source>
        <dbReference type="Proteomes" id="UP000002640"/>
    </source>
</evidence>
<dbReference type="AlphaFoldDB" id="G4Z4A3"/>